<dbReference type="RefSeq" id="XP_001685217.1">
    <property type="nucleotide sequence ID" value="XM_001685165.1"/>
</dbReference>
<reference evidence="9" key="3">
    <citation type="journal article" date="2008" name="Biochem. Biophys. Res. Commun.">
        <title>Identification and characterization of a new Leishmania major specific 3'nucleotidase/nuclease protein.</title>
        <authorList>
            <person name="Lakhal-Naouar I."/>
            <person name="Achour-Chenik Y.B."/>
            <person name="Boublik Y."/>
            <person name="Meddeb M."/>
            <person name="Aamouri A."/>
            <person name="Fattoum A."/>
            <person name="Louzir H."/>
            <person name="Chenik M."/>
        </authorList>
    </citation>
    <scope>NUCLEOTIDE SEQUENCE</scope>
</reference>
<dbReference type="CDD" id="cd11010">
    <property type="entry name" value="S1-P1_nuclease"/>
    <property type="match status" value="1"/>
</dbReference>
<keyword evidence="4" id="KW-0255">Endonuclease</keyword>
<dbReference type="PANTHER" id="PTHR33146">
    <property type="entry name" value="ENDONUCLEASE 4"/>
    <property type="match status" value="1"/>
</dbReference>
<accession>Q66VY6</accession>
<accession>Q4Q631</accession>
<evidence type="ECO:0000313" key="9">
    <source>
        <dbReference type="EMBL" id="AAU06260.1"/>
    </source>
</evidence>
<dbReference type="VEuPathDB" id="TriTrypDB:LmjF.31.2300"/>
<dbReference type="VEuPathDB" id="TriTrypDB:LMJFC_310037600"/>
<reference evidence="10 11" key="4">
    <citation type="journal article" date="2011" name="Genome Res.">
        <title>Chromosome and gene copy number variation allow major structural change between species and strains of Leishmania.</title>
        <authorList>
            <person name="Rogers M.B."/>
            <person name="Hilley J.D."/>
            <person name="Dickens N.J."/>
            <person name="Wilkes J."/>
            <person name="Bates P.A."/>
            <person name="Depledge D.P."/>
            <person name="Harris D."/>
            <person name="Her Y."/>
            <person name="Herzyk P."/>
            <person name="Imamura H."/>
            <person name="Otto T.D."/>
            <person name="Sanders M."/>
            <person name="Seeger K."/>
            <person name="Dujardin J.C."/>
            <person name="Berriman M."/>
            <person name="Smith D.F."/>
            <person name="Hertz-Fowler C."/>
            <person name="Mottram J.C."/>
        </authorList>
    </citation>
    <scope>NUCLEOTIDE SEQUENCE [LARGE SCALE GENOMIC DNA]</scope>
    <source>
        <strain evidence="10">Friedlin</strain>
        <strain evidence="11">MHOM/IL/81/Friedlin</strain>
    </source>
</reference>
<dbReference type="Gene3D" id="1.10.575.10">
    <property type="entry name" value="P1 Nuclease"/>
    <property type="match status" value="1"/>
</dbReference>
<comment type="similarity">
    <text evidence="1">Belongs to the nuclease type I family.</text>
</comment>
<organism evidence="9">
    <name type="scientific">Leishmania major</name>
    <dbReference type="NCBI Taxonomy" id="5664"/>
    <lineage>
        <taxon>Eukaryota</taxon>
        <taxon>Discoba</taxon>
        <taxon>Euglenozoa</taxon>
        <taxon>Kinetoplastea</taxon>
        <taxon>Metakinetoplastina</taxon>
        <taxon>Trypanosomatida</taxon>
        <taxon>Trypanosomatidae</taxon>
        <taxon>Leishmaniinae</taxon>
        <taxon>Leishmania</taxon>
    </lineage>
</organism>
<dbReference type="GO" id="GO:0006308">
    <property type="term" value="P:DNA catabolic process"/>
    <property type="evidence" value="ECO:0007669"/>
    <property type="project" value="InterPro"/>
</dbReference>
<keyword evidence="2" id="KW-0540">Nuclease</keyword>
<dbReference type="InterPro" id="IPR003154">
    <property type="entry name" value="S1/P1nuclease"/>
</dbReference>
<dbReference type="KEGG" id="lma:LMJF_31_2300"/>
<gene>
    <name evidence="10" type="ORF">LMJF_31_2300</name>
</gene>
<evidence type="ECO:0000256" key="6">
    <source>
        <dbReference type="ARBA" id="ARBA00023157"/>
    </source>
</evidence>
<dbReference type="EMBL" id="AY700936">
    <property type="protein sequence ID" value="AAU06260.1"/>
    <property type="molecule type" value="Genomic_DNA"/>
</dbReference>
<dbReference type="GO" id="GO:0003676">
    <property type="term" value="F:nucleic acid binding"/>
    <property type="evidence" value="ECO:0007669"/>
    <property type="project" value="InterPro"/>
</dbReference>
<reference evidence="10" key="5">
    <citation type="submission" date="2011-01" db="EMBL/GenBank/DDBJ databases">
        <authorList>
            <person name="Aslett M."/>
        </authorList>
    </citation>
    <scope>NUCLEOTIDE SEQUENCE</scope>
    <source>
        <strain evidence="10">Friedlin</strain>
    </source>
</reference>
<keyword evidence="5 10" id="KW-0378">Hydrolase</keyword>
<protein>
    <submittedName>
        <fullName evidence="9">3' nucleotidase/nuclease</fullName>
    </submittedName>
    <submittedName>
        <fullName evidence="10">Putative 3'-nucleotidase/nuclease</fullName>
        <ecNumber evidence="10">3.1.30.1</ecNumber>
    </submittedName>
</protein>
<keyword evidence="8" id="KW-0812">Transmembrane</keyword>
<dbReference type="GO" id="GO:0004519">
    <property type="term" value="F:endonuclease activity"/>
    <property type="evidence" value="ECO:0000318"/>
    <property type="project" value="GO_Central"/>
</dbReference>
<keyword evidence="3" id="KW-0479">Metal-binding</keyword>
<dbReference type="FunFam" id="1.10.575.10:FF:000003">
    <property type="entry name" value="Single strand-specific nuclease, putative"/>
    <property type="match status" value="1"/>
</dbReference>
<evidence type="ECO:0000256" key="3">
    <source>
        <dbReference type="ARBA" id="ARBA00022723"/>
    </source>
</evidence>
<feature type="transmembrane region" description="Helical" evidence="8">
    <location>
        <begin position="339"/>
        <end position="362"/>
    </location>
</feature>
<keyword evidence="8" id="KW-0472">Membrane</keyword>
<reference evidence="10 11" key="2">
    <citation type="journal article" date="2005" name="Science">
        <title>The genome of the kinetoplastid parasite, Leishmania major.</title>
        <authorList>
            <person name="Ivens A.C."/>
            <person name="Peacock C.S."/>
            <person name="Worthey E.A."/>
            <person name="Murphy L."/>
            <person name="Aggarwal G."/>
            <person name="Berriman M."/>
            <person name="Sisk E."/>
            <person name="Rajandream M.A."/>
            <person name="Adlem E."/>
            <person name="Aert R."/>
            <person name="Anupama A."/>
            <person name="Apostolou Z."/>
            <person name="Attipoe P."/>
            <person name="Bason N."/>
            <person name="Bauser C."/>
            <person name="Beck A."/>
            <person name="Beverley S.M."/>
            <person name="Bianchettin G."/>
            <person name="Borzym K."/>
            <person name="Bothe G."/>
            <person name="Bruschi C.V."/>
            <person name="Collins M."/>
            <person name="Cadag E."/>
            <person name="Ciarloni L."/>
            <person name="Clayton C."/>
            <person name="Coulson R.M."/>
            <person name="Cronin A."/>
            <person name="Cruz A.K."/>
            <person name="Davies R.M."/>
            <person name="De Gaudenzi J."/>
            <person name="Dobson D.E."/>
            <person name="Duesterhoeft A."/>
            <person name="Fazelina G."/>
            <person name="Fosker N."/>
            <person name="Frasch A.C."/>
            <person name="Fraser A."/>
            <person name="Fuchs M."/>
            <person name="Gabel C."/>
            <person name="Goble A."/>
            <person name="Goffeau A."/>
            <person name="Harris D."/>
            <person name="Hertz-Fowler C."/>
            <person name="Hilbert H."/>
            <person name="Horn D."/>
            <person name="Huang Y."/>
            <person name="Klages S."/>
            <person name="Knights A."/>
            <person name="Kube M."/>
            <person name="Larke N."/>
            <person name="Litvin L."/>
            <person name="Lord A."/>
            <person name="Louie T."/>
            <person name="Marra M."/>
            <person name="Masuy D."/>
            <person name="Matthews K."/>
            <person name="Michaeli S."/>
            <person name="Mottram J.C."/>
            <person name="Muller-Auer S."/>
            <person name="Munden H."/>
            <person name="Nelson S."/>
            <person name="Norbertczak H."/>
            <person name="Oliver K."/>
            <person name="O'neil S."/>
            <person name="Pentony M."/>
            <person name="Pohl T.M."/>
            <person name="Price C."/>
            <person name="Purnelle B."/>
            <person name="Quail M.A."/>
            <person name="Rabbinowitsch E."/>
            <person name="Reinhardt R."/>
            <person name="Rieger M."/>
            <person name="Rinta J."/>
            <person name="Robben J."/>
            <person name="Robertson L."/>
            <person name="Ruiz J.C."/>
            <person name="Rutter S."/>
            <person name="Saunders D."/>
            <person name="Schafer M."/>
            <person name="Schein J."/>
            <person name="Schwartz D.C."/>
            <person name="Seeger K."/>
            <person name="Seyler A."/>
            <person name="Sharp S."/>
            <person name="Shin H."/>
            <person name="Sivam D."/>
            <person name="Squares R."/>
            <person name="Squares S."/>
            <person name="Tosato V."/>
            <person name="Vogt C."/>
            <person name="Volckaert G."/>
            <person name="Wambutt R."/>
            <person name="Warren T."/>
            <person name="Wedler H."/>
            <person name="Woodward J."/>
            <person name="Zhou S."/>
            <person name="Zimmermann W."/>
            <person name="Smith D.F."/>
            <person name="Blackwell J.M."/>
            <person name="Stuart K.D."/>
            <person name="Barrell B."/>
            <person name="Myler P.J."/>
        </authorList>
    </citation>
    <scope>NUCLEOTIDE SEQUENCE [LARGE SCALE GENOMIC DNA]</scope>
    <source>
        <strain evidence="10">Friedlin</strain>
        <strain evidence="11">MHOM/IL/81/Friedlin</strain>
    </source>
</reference>
<reference evidence="9" key="1">
    <citation type="submission" date="2004-07" db="EMBL/GenBank/DDBJ databases">
        <title>Cloning of 3' nucleotidase/nuclease gene from Leishmania major.</title>
        <authorList>
            <person name="El Akhal Naouar I."/>
            <person name="Ben Achour-Chenik Y."/>
            <person name="Louzir H."/>
            <person name="Dellagi K."/>
            <person name="Chenik M."/>
        </authorList>
    </citation>
    <scope>NUCLEOTIDE SEQUENCE</scope>
</reference>
<evidence type="ECO:0000256" key="4">
    <source>
        <dbReference type="ARBA" id="ARBA00022759"/>
    </source>
</evidence>
<keyword evidence="6" id="KW-1015">Disulfide bond</keyword>
<evidence type="ECO:0000313" key="10">
    <source>
        <dbReference type="EMBL" id="CAJ08419.1"/>
    </source>
</evidence>
<dbReference type="SUPFAM" id="SSF48537">
    <property type="entry name" value="Phospholipase C/P1 nuclease"/>
    <property type="match status" value="1"/>
</dbReference>
<evidence type="ECO:0000256" key="7">
    <source>
        <dbReference type="ARBA" id="ARBA00023180"/>
    </source>
</evidence>
<dbReference type="Proteomes" id="UP000000542">
    <property type="component" value="Chromosome 31"/>
</dbReference>
<dbReference type="GeneID" id="5654162"/>
<dbReference type="GO" id="GO:0016788">
    <property type="term" value="F:hydrolase activity, acting on ester bonds"/>
    <property type="evidence" value="ECO:0007669"/>
    <property type="project" value="InterPro"/>
</dbReference>
<dbReference type="EC" id="3.1.30.1" evidence="10"/>
<sequence length="382" mass="41750">MAYAVRTAALYVAVVLVLLCAVALPSVAWWSKGHMAVALIAQRHMDPKLVKKANAAAKVLSLAGPFPKSPDMVQLGPWADDLLESGLKTNFNWHFITTPYYPDSDFTLEFSPVQTVNVASVIPMLESAITKTTATTEIITQCLAFMIHFFGDIHQPLHNANLFSNEYPLSDYGGNAQMVTIDSNGTKMLLHAYWDSMAEGPASVGYSRPLSKDAYDDLNAFVDYLEATYAGNLTMPEKNLQNTTAISNEGHELAIKYAFPGAFNGATLSSEYKTNAKFITERRVLLAGYRLAKMLNTTLKSVSMDTILQGLNNIQAEVPPLDNTTIVHTFQERGLSTGLTVGIAIALFVAGVLISTGVVLFLSRQRQVRSDYQPCEPIALDL</sequence>
<dbReference type="eggNOG" id="ENOG502RYME">
    <property type="taxonomic scope" value="Eukaryota"/>
</dbReference>
<keyword evidence="11" id="KW-1185">Reference proteome</keyword>
<evidence type="ECO:0000256" key="2">
    <source>
        <dbReference type="ARBA" id="ARBA00022722"/>
    </source>
</evidence>
<dbReference type="VEuPathDB" id="TriTrypDB:LMJLV39_310032400"/>
<dbReference type="InterPro" id="IPR008947">
    <property type="entry name" value="PLipase_C/P1_nuclease_dom_sf"/>
</dbReference>
<dbReference type="Pfam" id="PF02265">
    <property type="entry name" value="S1-P1_nuclease"/>
    <property type="match status" value="1"/>
</dbReference>
<evidence type="ECO:0000256" key="1">
    <source>
        <dbReference type="ARBA" id="ARBA00009547"/>
    </source>
</evidence>
<evidence type="ECO:0000256" key="8">
    <source>
        <dbReference type="SAM" id="Phobius"/>
    </source>
</evidence>
<dbReference type="STRING" id="5664.Q66VY6"/>
<evidence type="ECO:0000313" key="11">
    <source>
        <dbReference type="Proteomes" id="UP000000542"/>
    </source>
</evidence>
<keyword evidence="7" id="KW-0325">Glycoprotein</keyword>
<evidence type="ECO:0000256" key="5">
    <source>
        <dbReference type="ARBA" id="ARBA00022801"/>
    </source>
</evidence>
<keyword evidence="8" id="KW-1133">Transmembrane helix</keyword>
<dbReference type="EMBL" id="FR796427">
    <property type="protein sequence ID" value="CAJ08419.1"/>
    <property type="molecule type" value="Genomic_DNA"/>
</dbReference>
<dbReference type="VEuPathDB" id="TriTrypDB:LMJSD75_310032400"/>
<proteinExistence type="inferred from homology"/>
<dbReference type="HOGENOM" id="CLU_044365_1_1_1"/>
<name>Q66VY6_LEIMA</name>
<dbReference type="InParanoid" id="Q66VY6"/>
<dbReference type="AlphaFoldDB" id="Q66VY6"/>
<dbReference type="GO" id="GO:0046872">
    <property type="term" value="F:metal ion binding"/>
    <property type="evidence" value="ECO:0007669"/>
    <property type="project" value="UniProtKB-KW"/>
</dbReference>
<dbReference type="OMA" id="WADSLIQ"/>
<dbReference type="PANTHER" id="PTHR33146:SF10">
    <property type="entry name" value="STRAND-SPECIFIC NUCLEASE, PUTATIVE-RELATED"/>
    <property type="match status" value="1"/>
</dbReference>